<organism evidence="1 2">
    <name type="scientific">Dryococelus australis</name>
    <dbReference type="NCBI Taxonomy" id="614101"/>
    <lineage>
        <taxon>Eukaryota</taxon>
        <taxon>Metazoa</taxon>
        <taxon>Ecdysozoa</taxon>
        <taxon>Arthropoda</taxon>
        <taxon>Hexapoda</taxon>
        <taxon>Insecta</taxon>
        <taxon>Pterygota</taxon>
        <taxon>Neoptera</taxon>
        <taxon>Polyneoptera</taxon>
        <taxon>Phasmatodea</taxon>
        <taxon>Verophasmatodea</taxon>
        <taxon>Anareolatae</taxon>
        <taxon>Phasmatidae</taxon>
        <taxon>Eurycanthinae</taxon>
        <taxon>Dryococelus</taxon>
    </lineage>
</organism>
<gene>
    <name evidence="1" type="ORF">PR048_008906</name>
</gene>
<keyword evidence="2" id="KW-1185">Reference proteome</keyword>
<dbReference type="EMBL" id="JARBHB010000003">
    <property type="protein sequence ID" value="KAJ8889407.1"/>
    <property type="molecule type" value="Genomic_DNA"/>
</dbReference>
<evidence type="ECO:0000313" key="2">
    <source>
        <dbReference type="Proteomes" id="UP001159363"/>
    </source>
</evidence>
<dbReference type="Proteomes" id="UP001159363">
    <property type="component" value="Chromosome 3"/>
</dbReference>
<sequence length="97" mass="11087">MFRICHCQLLNSAAITIFRWLCSHPTPLIESSSWMFYFLGFKTFYTQACDNFMLFGTAYFRVATVANAVKGFKICGIEPYNPQIFAEEDFAPSATTE</sequence>
<proteinExistence type="predicted"/>
<name>A0ABQ9HYF7_9NEOP</name>
<reference evidence="1 2" key="1">
    <citation type="submission" date="2023-02" db="EMBL/GenBank/DDBJ databases">
        <title>LHISI_Scaffold_Assembly.</title>
        <authorList>
            <person name="Stuart O.P."/>
            <person name="Cleave R."/>
            <person name="Magrath M.J.L."/>
            <person name="Mikheyev A.S."/>
        </authorList>
    </citation>
    <scope>NUCLEOTIDE SEQUENCE [LARGE SCALE GENOMIC DNA]</scope>
    <source>
        <strain evidence="1">Daus_M_001</strain>
        <tissue evidence="1">Leg muscle</tissue>
    </source>
</reference>
<comment type="caution">
    <text evidence="1">The sequence shown here is derived from an EMBL/GenBank/DDBJ whole genome shotgun (WGS) entry which is preliminary data.</text>
</comment>
<protein>
    <submittedName>
        <fullName evidence="1">Uncharacterized protein</fullName>
    </submittedName>
</protein>
<accession>A0ABQ9HYF7</accession>
<evidence type="ECO:0000313" key="1">
    <source>
        <dbReference type="EMBL" id="KAJ8889407.1"/>
    </source>
</evidence>